<reference evidence="1" key="1">
    <citation type="journal article" date="2020" name="mSystems">
        <title>Genome- and Community-Level Interaction Insights into Carbon Utilization and Element Cycling Functions of Hydrothermarchaeota in Hydrothermal Sediment.</title>
        <authorList>
            <person name="Zhou Z."/>
            <person name="Liu Y."/>
            <person name="Xu W."/>
            <person name="Pan J."/>
            <person name="Luo Z.H."/>
            <person name="Li M."/>
        </authorList>
    </citation>
    <scope>NUCLEOTIDE SEQUENCE [LARGE SCALE GENOMIC DNA]</scope>
    <source>
        <strain evidence="1">SpSt-123</strain>
    </source>
</reference>
<dbReference type="AlphaFoldDB" id="A0A7C1I593"/>
<dbReference type="InterPro" id="IPR023131">
    <property type="entry name" value="Mth639-like_dom_sf"/>
</dbReference>
<gene>
    <name evidence="1" type="ORF">ENO04_02215</name>
</gene>
<accession>A0A7C1I593</accession>
<sequence>MRKIAIDVIEAWGHINVRATHKTTFEITKEKELTPRGDCIIGVKATKSASELSKELKDIIKNNEAVLVIALFTENHKDTVIARGSSRLTLSDQTKIIVRKSSYVNDATIGIYSNKAAVDIDRELIDDLRKGAKLTVLLIGVLP</sequence>
<organism evidence="1">
    <name type="scientific">Fervidicoccus fontis</name>
    <dbReference type="NCBI Taxonomy" id="683846"/>
    <lineage>
        <taxon>Archaea</taxon>
        <taxon>Thermoproteota</taxon>
        <taxon>Thermoprotei</taxon>
        <taxon>Fervidicoccales</taxon>
        <taxon>Fervidicoccaceae</taxon>
        <taxon>Fervidicoccus</taxon>
    </lineage>
</organism>
<dbReference type="PANTHER" id="PTHR40696:SF1">
    <property type="entry name" value="DUF371 DOMAIN-CONTAINING PROTEIN"/>
    <property type="match status" value="1"/>
</dbReference>
<dbReference type="Pfam" id="PF04027">
    <property type="entry name" value="DUF371"/>
    <property type="match status" value="1"/>
</dbReference>
<protein>
    <submittedName>
        <fullName evidence="1">DUF371 domain-containing protein</fullName>
    </submittedName>
</protein>
<dbReference type="PANTHER" id="PTHR40696">
    <property type="entry name" value="DUF371 FAMILY PROTEIN"/>
    <property type="match status" value="1"/>
</dbReference>
<dbReference type="InterPro" id="IPR007171">
    <property type="entry name" value="DUF371"/>
</dbReference>
<comment type="caution">
    <text evidence="1">The sequence shown here is derived from an EMBL/GenBank/DDBJ whole genome shotgun (WGS) entry which is preliminary data.</text>
</comment>
<name>A0A7C1I593_9CREN</name>
<proteinExistence type="predicted"/>
<evidence type="ECO:0000313" key="1">
    <source>
        <dbReference type="EMBL" id="HDS10428.1"/>
    </source>
</evidence>
<dbReference type="EMBL" id="DSDY01000069">
    <property type="protein sequence ID" value="HDS10428.1"/>
    <property type="molecule type" value="Genomic_DNA"/>
</dbReference>
<dbReference type="Gene3D" id="2.60.120.630">
    <property type="entry name" value="mth639 domain like"/>
    <property type="match status" value="1"/>
</dbReference>